<keyword evidence="2" id="KW-1185">Reference proteome</keyword>
<reference evidence="1 2" key="1">
    <citation type="submission" date="2018-06" db="EMBL/GenBank/DDBJ databases">
        <title>Novel Chryseobacterium species.</title>
        <authorList>
            <person name="Newman J."/>
            <person name="Hugo C."/>
            <person name="Oosthuizen L."/>
            <person name="Charimba G."/>
        </authorList>
    </citation>
    <scope>NUCLEOTIDE SEQUENCE [LARGE SCALE GENOMIC DNA]</scope>
    <source>
        <strain evidence="1 2">7_F195</strain>
    </source>
</reference>
<organism evidence="1 2">
    <name type="scientific">Chryseobacterium pennipullorum</name>
    <dbReference type="NCBI Taxonomy" id="2258963"/>
    <lineage>
        <taxon>Bacteria</taxon>
        <taxon>Pseudomonadati</taxon>
        <taxon>Bacteroidota</taxon>
        <taxon>Flavobacteriia</taxon>
        <taxon>Flavobacteriales</taxon>
        <taxon>Weeksellaceae</taxon>
        <taxon>Chryseobacterium group</taxon>
        <taxon>Chryseobacterium</taxon>
    </lineage>
</organism>
<comment type="caution">
    <text evidence="1">The sequence shown here is derived from an EMBL/GenBank/DDBJ whole genome shotgun (WGS) entry which is preliminary data.</text>
</comment>
<protein>
    <submittedName>
        <fullName evidence="1">Uncharacterized protein</fullName>
    </submittedName>
</protein>
<accession>A0A3D9B092</accession>
<sequence>MCKTSSKKDPGCLMTLKTLMKSIKRLASLLQEKKAMTSCILGTTGRSWILTGLSFSEKESF</sequence>
<evidence type="ECO:0000313" key="1">
    <source>
        <dbReference type="EMBL" id="REC47054.1"/>
    </source>
</evidence>
<name>A0A3D9B092_9FLAO</name>
<dbReference type="EMBL" id="QNVV01000010">
    <property type="protein sequence ID" value="REC47054.1"/>
    <property type="molecule type" value="Genomic_DNA"/>
</dbReference>
<evidence type="ECO:0000313" key="2">
    <source>
        <dbReference type="Proteomes" id="UP000256257"/>
    </source>
</evidence>
<dbReference type="AlphaFoldDB" id="A0A3D9B092"/>
<gene>
    <name evidence="1" type="ORF">DRF67_12630</name>
</gene>
<proteinExistence type="predicted"/>
<dbReference type="Proteomes" id="UP000256257">
    <property type="component" value="Unassembled WGS sequence"/>
</dbReference>